<reference evidence="1 2" key="1">
    <citation type="submission" date="2019-05" db="EMBL/GenBank/DDBJ databases">
        <title>Pseudomonas edaphica sp. nov., isolated from rhizospheric soil of Cistus ladanifer L. in Spain.</title>
        <authorList>
            <person name="Peix A."/>
        </authorList>
    </citation>
    <scope>NUCLEOTIDE SEQUENCE [LARGE SCALE GENOMIC DNA]</scope>
    <source>
        <strain evidence="1 2">RD25</strain>
    </source>
</reference>
<dbReference type="Proteomes" id="UP000304941">
    <property type="component" value="Unassembled WGS sequence"/>
</dbReference>
<organism evidence="1 2">
    <name type="scientific">Pseudomonas edaphica</name>
    <dbReference type="NCBI Taxonomy" id="2006980"/>
    <lineage>
        <taxon>Bacteria</taxon>
        <taxon>Pseudomonadati</taxon>
        <taxon>Pseudomonadota</taxon>
        <taxon>Gammaproteobacteria</taxon>
        <taxon>Pseudomonadales</taxon>
        <taxon>Pseudomonadaceae</taxon>
        <taxon>Pseudomonas</taxon>
    </lineage>
</organism>
<evidence type="ECO:0000313" key="2">
    <source>
        <dbReference type="Proteomes" id="UP000304941"/>
    </source>
</evidence>
<proteinExistence type="predicted"/>
<sequence length="87" mass="9624">MINVTPTDTQPSLAITHHDFVGAQSWMTDICGPHQLSAKFPEKVCFDHAYHKLTHRGATIVGELCYGTEVDVSISEEALICYSLSCR</sequence>
<name>A0ABY2U564_9PSED</name>
<evidence type="ECO:0008006" key="3">
    <source>
        <dbReference type="Google" id="ProtNLM"/>
    </source>
</evidence>
<dbReference type="RefSeq" id="WP_138451458.1">
    <property type="nucleotide sequence ID" value="NZ_VBVZ01000178.1"/>
</dbReference>
<comment type="caution">
    <text evidence="1">The sequence shown here is derived from an EMBL/GenBank/DDBJ whole genome shotgun (WGS) entry which is preliminary data.</text>
</comment>
<gene>
    <name evidence="1" type="ORF">FEM54_13980</name>
</gene>
<accession>A0ABY2U564</accession>
<protein>
    <recommendedName>
        <fullName evidence="3">AraC family transcriptional regulator</fullName>
    </recommendedName>
</protein>
<keyword evidence="2" id="KW-1185">Reference proteome</keyword>
<evidence type="ECO:0000313" key="1">
    <source>
        <dbReference type="EMBL" id="TLG91253.1"/>
    </source>
</evidence>
<dbReference type="EMBL" id="VBVZ01000178">
    <property type="protein sequence ID" value="TLG91253.1"/>
    <property type="molecule type" value="Genomic_DNA"/>
</dbReference>